<organism evidence="2 3">
    <name type="scientific">Candidatus Ordinivivax streblomastigis</name>
    <dbReference type="NCBI Taxonomy" id="2540710"/>
    <lineage>
        <taxon>Bacteria</taxon>
        <taxon>Pseudomonadati</taxon>
        <taxon>Bacteroidota</taxon>
        <taxon>Bacteroidia</taxon>
        <taxon>Bacteroidales</taxon>
        <taxon>Candidatus Ordinivivax</taxon>
    </lineage>
</organism>
<evidence type="ECO:0000313" key="2">
    <source>
        <dbReference type="EMBL" id="KAA6303651.1"/>
    </source>
</evidence>
<feature type="transmembrane region" description="Helical" evidence="1">
    <location>
        <begin position="889"/>
        <end position="905"/>
    </location>
</feature>
<comment type="caution">
    <text evidence="2">The sequence shown here is derived from an EMBL/GenBank/DDBJ whole genome shotgun (WGS) entry which is preliminary data.</text>
</comment>
<dbReference type="AlphaFoldDB" id="A0A5M8P5F3"/>
<dbReference type="Proteomes" id="UP000324575">
    <property type="component" value="Unassembled WGS sequence"/>
</dbReference>
<dbReference type="EMBL" id="SNRX01000001">
    <property type="protein sequence ID" value="KAA6303651.1"/>
    <property type="molecule type" value="Genomic_DNA"/>
</dbReference>
<accession>A0A5M8P5F3</accession>
<name>A0A5M8P5F3_9BACT</name>
<keyword evidence="1" id="KW-0812">Transmembrane</keyword>
<evidence type="ECO:0000313" key="3">
    <source>
        <dbReference type="Proteomes" id="UP000324575"/>
    </source>
</evidence>
<gene>
    <name evidence="2" type="ORF">EZS26_000202</name>
</gene>
<proteinExistence type="predicted"/>
<evidence type="ECO:0000256" key="1">
    <source>
        <dbReference type="SAM" id="Phobius"/>
    </source>
</evidence>
<keyword evidence="1" id="KW-1133">Transmembrane helix</keyword>
<keyword evidence="1" id="KW-0472">Membrane</keyword>
<protein>
    <submittedName>
        <fullName evidence="2">Uncharacterized protein</fullName>
    </submittedName>
</protein>
<reference evidence="2 3" key="1">
    <citation type="submission" date="2019-03" db="EMBL/GenBank/DDBJ databases">
        <title>Single cell metagenomics reveals metabolic interactions within the superorganism composed of flagellate Streblomastix strix and complex community of Bacteroidetes bacteria on its surface.</title>
        <authorList>
            <person name="Treitli S.C."/>
            <person name="Kolisko M."/>
            <person name="Husnik F."/>
            <person name="Keeling P."/>
            <person name="Hampl V."/>
        </authorList>
    </citation>
    <scope>NUCLEOTIDE SEQUENCE [LARGE SCALE GENOMIC DNA]</scope>
    <source>
        <strain evidence="2">St1</strain>
    </source>
</reference>
<sequence length="1113" mass="127595">MSHIFRLHPEGTNTFKHWEGSTENKYGSNVIEQINDPNGGSASKEITSIPSPFARIDLIKTAFKKVVDSNLDGNTIYHKMVSDSLDVGQLFFNIDKFQDQLEIIIWDKQNDLNALLNSPYPEHRQLGKTYEIFLKQDGDSYNFSKMDRMFLLNYKHGPSRTNIIGATSPATLFFTSANQPSYVGQTIRFGNNMPFDDPFIPLYKRDLEYQKYWYLLQKTIPNFAKWFPEVNAYLDESFKSLHAEKPQYAQKIHELTPQDMDQYRDIQVNGAGNLVQVLGFSLKQKDQNPNNIQQNSGFVIQSSHMVNGLSPLVLPVGSYALPVIYTQDIWNKNTSVPYYSPLPLTERSLPGDGSKYPFLTISDFLEDTMIRMSYELNTNGFFDGNISKPESNSYLLPLTDLFFEFFTVEQLQSEMPDGKKMIEIKPHAGGVSVFLRIPINQSYIEYHRRYFLHNTPNLEKNEGALIEKKLGLGLFPLVRFSEKVKKHYRIALFDKGAKDIELHCFDKDTVVHAKAKTIRYKKDIDDTICSVEAYVINRNFDRIHVSVGQSKGVIVPKFLTKTGSAEYTFAVDFGTTNTHIEYSIDGSPSMPFTISTAEKQMQRLHPDYKQDKDIKNAFEDNFIPDTIADGDWYSFPMRTVFAEYTEIDYTKPVYSLADGNIPFLYEKAQIPPHNTIKTNLKWSSKDQGRVKLYLENIFILLRNKVLINGGRLDKTKIIWFYPASMTEAHYNRFQSIWKVLYKEYFGDQAGNIITMSESIAPYYYYRKKLGAKSRTVTVDIGGGTTDVYVVESKEPKMLSSFRFASNAIFGDAYNWDSDNNGFVSLYKNEFINILANNGLEELKKAFQSIESRKVSSDIVAFLFALSSNRQVKNNDALDFLKKLADNDKLVYVFILFYSAILYYVANTMKSKGLDMPLTLAFSGAGSKTLRILSEDKKTLTKYVKLIFEKIYGQVYDATNDLDIIFEENPKEATCKGGIVNPQKQEYDEIDTIKASLLGCDTATFVNSYSYAEITPEIQEQIVQEVLNFIDFTFDLHKANNNFFQKKFSADVGILPFVRETCQKDLREYIKLGLEHKMEELKDLGADNTIEETLFFYPIVGMLNRLAREISCLS</sequence>